<dbReference type="EMBL" id="CAHS01000015">
    <property type="protein sequence ID" value="CCG87317.1"/>
    <property type="molecule type" value="Genomic_DNA"/>
</dbReference>
<accession>V5Z7K1</accession>
<dbReference type="Proteomes" id="UP000018217">
    <property type="component" value="Unassembled WGS sequence"/>
</dbReference>
<evidence type="ECO:0000313" key="2">
    <source>
        <dbReference type="Proteomes" id="UP000018217"/>
    </source>
</evidence>
<dbReference type="STRING" id="1161919.EPIR_1952"/>
<sequence>MSVGLLPPAFIGDNMTSALKSQINLSLLVPDDYSYCTNEITDTNAL</sequence>
<dbReference type="AlphaFoldDB" id="V5Z7K1"/>
<gene>
    <name evidence="1" type="ORF">EPIR_1952</name>
</gene>
<name>V5Z7K1_9GAMM</name>
<evidence type="ECO:0000313" key="1">
    <source>
        <dbReference type="EMBL" id="CCG87317.1"/>
    </source>
</evidence>
<protein>
    <submittedName>
        <fullName evidence="1">Uncharacterized protein</fullName>
    </submittedName>
</protein>
<organism evidence="1 2">
    <name type="scientific">Erwinia piriflorinigrans CFBP 5888</name>
    <dbReference type="NCBI Taxonomy" id="1161919"/>
    <lineage>
        <taxon>Bacteria</taxon>
        <taxon>Pseudomonadati</taxon>
        <taxon>Pseudomonadota</taxon>
        <taxon>Gammaproteobacteria</taxon>
        <taxon>Enterobacterales</taxon>
        <taxon>Erwiniaceae</taxon>
        <taxon>Erwinia</taxon>
    </lineage>
</organism>
<keyword evidence="2" id="KW-1185">Reference proteome</keyword>
<comment type="caution">
    <text evidence="1">The sequence shown here is derived from an EMBL/GenBank/DDBJ whole genome shotgun (WGS) entry which is preliminary data.</text>
</comment>
<reference evidence="1 2" key="1">
    <citation type="journal article" date="2013" name="Syst. Appl. Microbiol.">
        <title>Phylogenetic position and virulence apparatus of the pear flower necrosis pathogen Erwinia piriflorinigrans CFBP 5888T as assessed by comparative genomics.</title>
        <authorList>
            <person name="Smits T.H."/>
            <person name="Rezzonico F."/>
            <person name="Lopez M.M."/>
            <person name="Blom J."/>
            <person name="Goesmann A."/>
            <person name="Frey J.E."/>
            <person name="Duffy B."/>
        </authorList>
    </citation>
    <scope>NUCLEOTIDE SEQUENCE [LARGE SCALE GENOMIC DNA]</scope>
    <source>
        <strain evidence="2">CFBP5888</strain>
    </source>
</reference>
<proteinExistence type="predicted"/>